<name>A0A3M6UAZ1_POCDA</name>
<organism evidence="1 2">
    <name type="scientific">Pocillopora damicornis</name>
    <name type="common">Cauliflower coral</name>
    <name type="synonym">Millepora damicornis</name>
    <dbReference type="NCBI Taxonomy" id="46731"/>
    <lineage>
        <taxon>Eukaryota</taxon>
        <taxon>Metazoa</taxon>
        <taxon>Cnidaria</taxon>
        <taxon>Anthozoa</taxon>
        <taxon>Hexacorallia</taxon>
        <taxon>Scleractinia</taxon>
        <taxon>Astrocoeniina</taxon>
        <taxon>Pocilloporidae</taxon>
        <taxon>Pocillopora</taxon>
    </lineage>
</organism>
<comment type="caution">
    <text evidence="1">The sequence shown here is derived from an EMBL/GenBank/DDBJ whole genome shotgun (WGS) entry which is preliminary data.</text>
</comment>
<evidence type="ECO:0000313" key="1">
    <source>
        <dbReference type="EMBL" id="RMX50684.1"/>
    </source>
</evidence>
<keyword evidence="2" id="KW-1185">Reference proteome</keyword>
<dbReference type="Proteomes" id="UP000275408">
    <property type="component" value="Unassembled WGS sequence"/>
</dbReference>
<gene>
    <name evidence="1" type="ORF">pdam_00025521</name>
</gene>
<dbReference type="EMBL" id="RCHS01001915">
    <property type="protein sequence ID" value="RMX50684.1"/>
    <property type="molecule type" value="Genomic_DNA"/>
</dbReference>
<reference evidence="1 2" key="1">
    <citation type="journal article" date="2018" name="Sci. Rep.">
        <title>Comparative analysis of the Pocillopora damicornis genome highlights role of immune system in coral evolution.</title>
        <authorList>
            <person name="Cunning R."/>
            <person name="Bay R.A."/>
            <person name="Gillette P."/>
            <person name="Baker A.C."/>
            <person name="Traylor-Knowles N."/>
        </authorList>
    </citation>
    <scope>NUCLEOTIDE SEQUENCE [LARGE SCALE GENOMIC DNA]</scope>
    <source>
        <strain evidence="1">RSMAS</strain>
        <tissue evidence="1">Whole animal</tissue>
    </source>
</reference>
<sequence>MKPQRPNDKCQAAIFHGSFFLLAVKSNTGKRELKKITADGNKLEGKVGLKAGDCIDGVWQKDRDGTMACTN</sequence>
<dbReference type="AlphaFoldDB" id="A0A3M6UAZ1"/>
<evidence type="ECO:0000313" key="2">
    <source>
        <dbReference type="Proteomes" id="UP000275408"/>
    </source>
</evidence>
<accession>A0A3M6UAZ1</accession>
<proteinExistence type="predicted"/>
<protein>
    <submittedName>
        <fullName evidence="1">Uncharacterized protein</fullName>
    </submittedName>
</protein>